<dbReference type="InterPro" id="IPR011055">
    <property type="entry name" value="Dup_hybrid_motif"/>
</dbReference>
<dbReference type="SUPFAM" id="SSF51261">
    <property type="entry name" value="Duplicated hybrid motif"/>
    <property type="match status" value="1"/>
</dbReference>
<comment type="caution">
    <text evidence="2">The sequence shown here is derived from an EMBL/GenBank/DDBJ whole genome shotgun (WGS) entry which is preliminary data.</text>
</comment>
<dbReference type="GO" id="GO:0004222">
    <property type="term" value="F:metalloendopeptidase activity"/>
    <property type="evidence" value="ECO:0007669"/>
    <property type="project" value="TreeGrafter"/>
</dbReference>
<dbReference type="PANTHER" id="PTHR21666">
    <property type="entry name" value="PEPTIDASE-RELATED"/>
    <property type="match status" value="1"/>
</dbReference>
<evidence type="ECO:0000259" key="1">
    <source>
        <dbReference type="Pfam" id="PF01551"/>
    </source>
</evidence>
<dbReference type="OrthoDB" id="794469at2"/>
<dbReference type="RefSeq" id="WP_138367213.1">
    <property type="nucleotide sequence ID" value="NZ_VCEJ01000005.1"/>
</dbReference>
<reference evidence="2 3" key="1">
    <citation type="submission" date="2019-05" db="EMBL/GenBank/DDBJ databases">
        <authorList>
            <person name="Qu J.-H."/>
        </authorList>
    </citation>
    <scope>NUCLEOTIDE SEQUENCE [LARGE SCALE GENOMIC DNA]</scope>
    <source>
        <strain evidence="2 3">T17</strain>
    </source>
</reference>
<accession>A0A5R9KRS7</accession>
<dbReference type="Pfam" id="PF01551">
    <property type="entry name" value="Peptidase_M23"/>
    <property type="match status" value="1"/>
</dbReference>
<keyword evidence="3" id="KW-1185">Reference proteome</keyword>
<dbReference type="PANTHER" id="PTHR21666:SF270">
    <property type="entry name" value="MUREIN HYDROLASE ACTIVATOR ENVC"/>
    <property type="match status" value="1"/>
</dbReference>
<dbReference type="EMBL" id="VCEJ01000005">
    <property type="protein sequence ID" value="TLU98923.1"/>
    <property type="molecule type" value="Genomic_DNA"/>
</dbReference>
<gene>
    <name evidence="2" type="ORF">FEN17_20240</name>
</gene>
<sequence>MTLKRFAGIILILSIAGMTWQSDPLSKIPEYCATFNQIQIDIRDNVISPDSARAAFRAVMRDFRTAFKRDSCHAIDSSYFVYPVRGYLPRESVGSRGRGYRAEGFDLFDNNAKGSHPAHDLFVRDKDQDNLDDRTWKPVDVLAFTSGVVVATETGWKYDSEFRGGNWIWIYDPCLDGLFYYAHNNVVEVQPGQWVEAGHKIAEMGRSGYNAYKKRSPTHVHLMFLQLDSYGMPEPYNTYDWLLQSQVKEGLDLE</sequence>
<feature type="domain" description="M23ase beta-sheet core" evidence="1">
    <location>
        <begin position="140"/>
        <end position="223"/>
    </location>
</feature>
<evidence type="ECO:0000313" key="3">
    <source>
        <dbReference type="Proteomes" id="UP000306402"/>
    </source>
</evidence>
<dbReference type="CDD" id="cd12797">
    <property type="entry name" value="M23_peptidase"/>
    <property type="match status" value="1"/>
</dbReference>
<protein>
    <submittedName>
        <fullName evidence="2">M23 family metallopeptidase</fullName>
    </submittedName>
</protein>
<dbReference type="Proteomes" id="UP000306402">
    <property type="component" value="Unassembled WGS sequence"/>
</dbReference>
<dbReference type="InterPro" id="IPR016047">
    <property type="entry name" value="M23ase_b-sheet_dom"/>
</dbReference>
<proteinExistence type="predicted"/>
<name>A0A5R9KRS7_9BACT</name>
<dbReference type="Gene3D" id="2.70.70.10">
    <property type="entry name" value="Glucose Permease (Domain IIA)"/>
    <property type="match status" value="1"/>
</dbReference>
<dbReference type="AlphaFoldDB" id="A0A5R9KRS7"/>
<evidence type="ECO:0000313" key="2">
    <source>
        <dbReference type="EMBL" id="TLU98923.1"/>
    </source>
</evidence>
<dbReference type="InterPro" id="IPR050570">
    <property type="entry name" value="Cell_wall_metabolism_enzyme"/>
</dbReference>
<organism evidence="2 3">
    <name type="scientific">Dyadobacter luticola</name>
    <dbReference type="NCBI Taxonomy" id="1979387"/>
    <lineage>
        <taxon>Bacteria</taxon>
        <taxon>Pseudomonadati</taxon>
        <taxon>Bacteroidota</taxon>
        <taxon>Cytophagia</taxon>
        <taxon>Cytophagales</taxon>
        <taxon>Spirosomataceae</taxon>
        <taxon>Dyadobacter</taxon>
    </lineage>
</organism>